<dbReference type="Proteomes" id="UP000182444">
    <property type="component" value="Chromosome 1D"/>
</dbReference>
<protein>
    <submittedName>
        <fullName evidence="1">Uncharacterized protein</fullName>
    </submittedName>
</protein>
<name>A0A1D8NEH0_YARLL</name>
<evidence type="ECO:0000313" key="1">
    <source>
        <dbReference type="EMBL" id="AOW04029.1"/>
    </source>
</evidence>
<accession>A0A1D8NEH0</accession>
<dbReference type="EMBL" id="CP017556">
    <property type="protein sequence ID" value="AOW04029.1"/>
    <property type="molecule type" value="Genomic_DNA"/>
</dbReference>
<proteinExistence type="predicted"/>
<dbReference type="VEuPathDB" id="FungiDB:YALI1_D16959g"/>
<dbReference type="RefSeq" id="XP_068138797.1">
    <property type="nucleotide sequence ID" value="XM_068282696.1"/>
</dbReference>
<reference evidence="1 2" key="1">
    <citation type="journal article" date="2016" name="PLoS ONE">
        <title>Sequence Assembly of Yarrowia lipolytica Strain W29/CLIB89 Shows Transposable Element Diversity.</title>
        <authorList>
            <person name="Magnan C."/>
            <person name="Yu J."/>
            <person name="Chang I."/>
            <person name="Jahn E."/>
            <person name="Kanomata Y."/>
            <person name="Wu J."/>
            <person name="Zeller M."/>
            <person name="Oakes M."/>
            <person name="Baldi P."/>
            <person name="Sandmeyer S."/>
        </authorList>
    </citation>
    <scope>NUCLEOTIDE SEQUENCE [LARGE SCALE GENOMIC DNA]</scope>
    <source>
        <strain evidence="2">CLIB89(W29)</strain>
    </source>
</reference>
<sequence length="72" mass="7986">MARLRLRYKYVHDFYIIGSCFTEIAAQLPPTPVSLSPLCSRWSSAAALINCLNASSFRLQQSRVGVAFFSAS</sequence>
<evidence type="ECO:0000313" key="2">
    <source>
        <dbReference type="Proteomes" id="UP000182444"/>
    </source>
</evidence>
<dbReference type="AlphaFoldDB" id="A0A1D8NEH0"/>
<organism evidence="1 2">
    <name type="scientific">Yarrowia lipolytica</name>
    <name type="common">Candida lipolytica</name>
    <dbReference type="NCBI Taxonomy" id="4952"/>
    <lineage>
        <taxon>Eukaryota</taxon>
        <taxon>Fungi</taxon>
        <taxon>Dikarya</taxon>
        <taxon>Ascomycota</taxon>
        <taxon>Saccharomycotina</taxon>
        <taxon>Dipodascomycetes</taxon>
        <taxon>Dipodascales</taxon>
        <taxon>Dipodascales incertae sedis</taxon>
        <taxon>Yarrowia</taxon>
    </lineage>
</organism>
<gene>
    <name evidence="1" type="ORF">YALI1_D16959g</name>
</gene>
<dbReference type="GeneID" id="94583304"/>